<feature type="region of interest" description="Disordered" evidence="5">
    <location>
        <begin position="29"/>
        <end position="72"/>
    </location>
</feature>
<dbReference type="RefSeq" id="WP_199263853.1">
    <property type="nucleotide sequence ID" value="NZ_CP054140.1"/>
</dbReference>
<proteinExistence type="predicted"/>
<reference evidence="6 7" key="1">
    <citation type="submission" date="2020-05" db="EMBL/GenBank/DDBJ databases">
        <title>Complete genome of Desulfobulbus oligotrophicus.</title>
        <authorList>
            <person name="Podar M."/>
        </authorList>
    </citation>
    <scope>NUCLEOTIDE SEQUENCE [LARGE SCALE GENOMIC DNA]</scope>
    <source>
        <strain evidence="6 7">Prop6</strain>
    </source>
</reference>
<protein>
    <submittedName>
        <fullName evidence="6">Tetratricopeptide repeat protein</fullName>
    </submittedName>
</protein>
<dbReference type="PROSITE" id="PS50005">
    <property type="entry name" value="TPR"/>
    <property type="match status" value="2"/>
</dbReference>
<accession>A0A7T5VBW1</accession>
<feature type="compositionally biased region" description="Low complexity" evidence="5">
    <location>
        <begin position="33"/>
        <end position="46"/>
    </location>
</feature>
<feature type="repeat" description="TPR" evidence="3">
    <location>
        <begin position="655"/>
        <end position="688"/>
    </location>
</feature>
<dbReference type="InterPro" id="IPR019734">
    <property type="entry name" value="TPR_rpt"/>
</dbReference>
<organism evidence="6 7">
    <name type="scientific">Desulfobulbus oligotrophicus</name>
    <dbReference type="NCBI Taxonomy" id="1909699"/>
    <lineage>
        <taxon>Bacteria</taxon>
        <taxon>Pseudomonadati</taxon>
        <taxon>Thermodesulfobacteriota</taxon>
        <taxon>Desulfobulbia</taxon>
        <taxon>Desulfobulbales</taxon>
        <taxon>Desulfobulbaceae</taxon>
        <taxon>Desulfobulbus</taxon>
    </lineage>
</organism>
<feature type="region of interest" description="Disordered" evidence="5">
    <location>
        <begin position="139"/>
        <end position="158"/>
    </location>
</feature>
<feature type="region of interest" description="Disordered" evidence="5">
    <location>
        <begin position="254"/>
        <end position="322"/>
    </location>
</feature>
<gene>
    <name evidence="6" type="ORF">HP555_03725</name>
</gene>
<dbReference type="InterPro" id="IPR011990">
    <property type="entry name" value="TPR-like_helical_dom_sf"/>
</dbReference>
<feature type="compositionally biased region" description="Acidic residues" evidence="5">
    <location>
        <begin position="272"/>
        <end position="291"/>
    </location>
</feature>
<dbReference type="Gene3D" id="1.25.40.10">
    <property type="entry name" value="Tetratricopeptide repeat domain"/>
    <property type="match status" value="3"/>
</dbReference>
<evidence type="ECO:0000313" key="7">
    <source>
        <dbReference type="Proteomes" id="UP000596092"/>
    </source>
</evidence>
<evidence type="ECO:0000256" key="2">
    <source>
        <dbReference type="ARBA" id="ARBA00022803"/>
    </source>
</evidence>
<dbReference type="EMBL" id="CP054140">
    <property type="protein sequence ID" value="QQG65037.1"/>
    <property type="molecule type" value="Genomic_DNA"/>
</dbReference>
<evidence type="ECO:0000256" key="3">
    <source>
        <dbReference type="PROSITE-ProRule" id="PRU00339"/>
    </source>
</evidence>
<evidence type="ECO:0000256" key="4">
    <source>
        <dbReference type="SAM" id="Coils"/>
    </source>
</evidence>
<keyword evidence="4" id="KW-0175">Coiled coil</keyword>
<feature type="compositionally biased region" description="Acidic residues" evidence="5">
    <location>
        <begin position="55"/>
        <end position="72"/>
    </location>
</feature>
<sequence>MNSSLLALIAAAVLIVIVLALKKRSTGKRSDGAVQEVQAEAAAPAEEAVEKESVLSDDPEETVATDEEPMVSADETVEAPLEEMPATEPTTGDLLQESEPVIEAIELEVIETEAPVDQEERAVEPGEELPVDITVSAAEEEETAEHASDESEAAAGEDEVVTAAFVQESREESGQEEQLFAEVDPVFSDSATVTEVVVDSDEEAAVFADETVDPALKVTADTEPVPGEGEEGASLIIEAVDENEPEVAQVIAREEATSEVQDEPELRVPAATEEEEAETEVPVSEPDEEVPADAAAAQPLQEDEQQEAAPVPPTDSTVSLESSDVSHPAAVEAGQAPTPIHLTLEVYSERLYALEERQRSLLTDAIARQDEALRDRLQRELVVMNEKIALLADSYTEEISCYQQVLQIMTQLQQEGNGSAELDEAVEHLYTGDPEKAEAVLSALSKKMQPFAARAAYGCGRLAECRVDLQLALTMYRGAIEQDVNNADYLQAAGRVARSLYRYKEALPWLESYVQLKKNSNSRDAVGLALAQRELAYTYVLSGNYQKAGPLYKEAMTGIARRLGEDHPEMAVSWQQIGELQETLGEYDKAVALYKKAISILVKKRGTEHPSLANLLTRLAALCMELEQEKEAVAVYEQLVRIQEKALRPTHPQLAISLNNLAEAYRLEGRYGEAEACYQKILEINETVHGPEHPSVAAVLQELAKLNTTQRRPEEAKRYQERAAAIFQKIVDASEKTSDKEGLTLELE</sequence>
<feature type="coiled-coil region" evidence="4">
    <location>
        <begin position="612"/>
        <end position="646"/>
    </location>
</feature>
<feature type="repeat" description="TPR" evidence="3">
    <location>
        <begin position="571"/>
        <end position="604"/>
    </location>
</feature>
<dbReference type="AlphaFoldDB" id="A0A7T5VBW1"/>
<evidence type="ECO:0000256" key="1">
    <source>
        <dbReference type="ARBA" id="ARBA00022737"/>
    </source>
</evidence>
<name>A0A7T5VBW1_9BACT</name>
<evidence type="ECO:0000256" key="5">
    <source>
        <dbReference type="SAM" id="MobiDB-lite"/>
    </source>
</evidence>
<dbReference type="Pfam" id="PF13424">
    <property type="entry name" value="TPR_12"/>
    <property type="match status" value="2"/>
</dbReference>
<dbReference type="Proteomes" id="UP000596092">
    <property type="component" value="Chromosome"/>
</dbReference>
<dbReference type="Pfam" id="PF13181">
    <property type="entry name" value="TPR_8"/>
    <property type="match status" value="1"/>
</dbReference>
<keyword evidence="1" id="KW-0677">Repeat</keyword>
<dbReference type="PANTHER" id="PTHR45641:SF19">
    <property type="entry name" value="NEPHROCYSTIN-3"/>
    <property type="match status" value="1"/>
</dbReference>
<feature type="coiled-coil region" evidence="4">
    <location>
        <begin position="367"/>
        <end position="394"/>
    </location>
</feature>
<keyword evidence="2 3" id="KW-0802">TPR repeat</keyword>
<keyword evidence="7" id="KW-1185">Reference proteome</keyword>
<dbReference type="Pfam" id="PF13432">
    <property type="entry name" value="TPR_16"/>
    <property type="match status" value="1"/>
</dbReference>
<dbReference type="SMART" id="SM00028">
    <property type="entry name" value="TPR"/>
    <property type="match status" value="6"/>
</dbReference>
<dbReference type="KEGG" id="dog:HP555_03725"/>
<dbReference type="PANTHER" id="PTHR45641">
    <property type="entry name" value="TETRATRICOPEPTIDE REPEAT PROTEIN (AFU_ORTHOLOGUE AFUA_6G03870)"/>
    <property type="match status" value="1"/>
</dbReference>
<evidence type="ECO:0000313" key="6">
    <source>
        <dbReference type="EMBL" id="QQG65037.1"/>
    </source>
</evidence>
<dbReference type="SUPFAM" id="SSF48452">
    <property type="entry name" value="TPR-like"/>
    <property type="match status" value="2"/>
</dbReference>